<feature type="compositionally biased region" description="Polar residues" evidence="1">
    <location>
        <begin position="1"/>
        <end position="20"/>
    </location>
</feature>
<comment type="caution">
    <text evidence="2">The sequence shown here is derived from an EMBL/GenBank/DDBJ whole genome shotgun (WGS) entry which is preliminary data.</text>
</comment>
<evidence type="ECO:0000256" key="1">
    <source>
        <dbReference type="SAM" id="MobiDB-lite"/>
    </source>
</evidence>
<name>A0A9P3UP59_LYOSH</name>
<protein>
    <submittedName>
        <fullName evidence="2">Uncharacterized protein</fullName>
    </submittedName>
</protein>
<dbReference type="OrthoDB" id="3242181at2759"/>
<reference evidence="2" key="1">
    <citation type="submission" date="2022-07" db="EMBL/GenBank/DDBJ databases">
        <title>The genome of Lyophyllum shimeji provides insight into the initial evolution of ectomycorrhizal fungal genome.</title>
        <authorList>
            <person name="Kobayashi Y."/>
            <person name="Shibata T."/>
            <person name="Hirakawa H."/>
            <person name="Shigenobu S."/>
            <person name="Nishiyama T."/>
            <person name="Yamada A."/>
            <person name="Hasebe M."/>
            <person name="Kawaguchi M."/>
        </authorList>
    </citation>
    <scope>NUCLEOTIDE SEQUENCE</scope>
    <source>
        <strain evidence="2">AT787</strain>
    </source>
</reference>
<evidence type="ECO:0000313" key="2">
    <source>
        <dbReference type="EMBL" id="GLB38635.1"/>
    </source>
</evidence>
<dbReference type="AlphaFoldDB" id="A0A9P3UP59"/>
<evidence type="ECO:0000313" key="3">
    <source>
        <dbReference type="Proteomes" id="UP001063166"/>
    </source>
</evidence>
<feature type="compositionally biased region" description="Basic and acidic residues" evidence="1">
    <location>
        <begin position="24"/>
        <end position="38"/>
    </location>
</feature>
<sequence length="441" mass="48478">MSTSSLPSYVAPSFSQTPSYSAEPHQHEQRIALADRSRPRPTGDFVKKSTNGDARLRLTAQENNIELPTYGAQSCVEGVVELSKVEHITSVEVKIEGRLRLKEIAEGGTTSAKLCLDTVVLWRRDSSHSMCPSNLPFSLDLPPMFTYEDKTYPLPPTFDVKLSGLPGFTASIDYSVSATILKQQFPTPSRLPLVKSNLLSISTTVATPFIYHPRTRPATPLPPPLIPSRHGFIEAPNWTCHTSEIRAKGKGGQNVITKLYLPTSRIFCISQQIPFHVTFESSGRSLTAFLPYCPTVGFIRPKQATRMQLMRQSTVDVRNAMVSGAKTDIWRVDCIGEGTFRHAGDGPTWTLFSGEITISESVKVSGFKASGLSVKDCVLLSMTPPDPRRSPFNELRQVIPVRLTTDAWTADGTGVGVIHRRTGSQYSVASLLDDTEDTVHS</sequence>
<feature type="region of interest" description="Disordered" evidence="1">
    <location>
        <begin position="1"/>
        <end position="53"/>
    </location>
</feature>
<dbReference type="Proteomes" id="UP001063166">
    <property type="component" value="Unassembled WGS sequence"/>
</dbReference>
<organism evidence="2 3">
    <name type="scientific">Lyophyllum shimeji</name>
    <name type="common">Hon-shimeji</name>
    <name type="synonym">Tricholoma shimeji</name>
    <dbReference type="NCBI Taxonomy" id="47721"/>
    <lineage>
        <taxon>Eukaryota</taxon>
        <taxon>Fungi</taxon>
        <taxon>Dikarya</taxon>
        <taxon>Basidiomycota</taxon>
        <taxon>Agaricomycotina</taxon>
        <taxon>Agaricomycetes</taxon>
        <taxon>Agaricomycetidae</taxon>
        <taxon>Agaricales</taxon>
        <taxon>Tricholomatineae</taxon>
        <taxon>Lyophyllaceae</taxon>
        <taxon>Lyophyllum</taxon>
    </lineage>
</organism>
<accession>A0A9P3UP59</accession>
<gene>
    <name evidence="2" type="ORF">LshimejAT787_0505000</name>
</gene>
<keyword evidence="3" id="KW-1185">Reference proteome</keyword>
<dbReference type="EMBL" id="BRPK01000005">
    <property type="protein sequence ID" value="GLB38635.1"/>
    <property type="molecule type" value="Genomic_DNA"/>
</dbReference>
<proteinExistence type="predicted"/>